<organism evidence="3 4">
    <name type="scientific">Eremothecium sinecaudum</name>
    <dbReference type="NCBI Taxonomy" id="45286"/>
    <lineage>
        <taxon>Eukaryota</taxon>
        <taxon>Fungi</taxon>
        <taxon>Dikarya</taxon>
        <taxon>Ascomycota</taxon>
        <taxon>Saccharomycotina</taxon>
        <taxon>Saccharomycetes</taxon>
        <taxon>Saccharomycetales</taxon>
        <taxon>Saccharomycetaceae</taxon>
        <taxon>Eremothecium</taxon>
    </lineage>
</organism>
<sequence>MFTTPYFDEMEELYAAPKPITPSLSNSRPSNSDNMRYSTQPTGRLPLHDFRRDSLELYGLKPKHYQMADDQSEQGALSNDSSEPGSISFQPKWKDWIMEKRKGMEAYERQLDILKNTPDENEDDDFSNAFEMRSKAFNPQEHGNYTPFRDQKEIGDRDRFEALSSGCGKVLRVLEDNVRLFYDGEKPESEHGESFPGTFPRNSVYLPMGETEESPAGKVNVSPSVKEVQSVGPIDYLHQSVLLPLVVKLVVFVSLHLVAIPYSNYNFSKVNAASVQILQGLDQTITGLGGLFAAQQSLGYIVDFPLTCHSHYHLLRYGIEIVRDNSPEKVWLEYQDLLSSLHQRCLAEFNVKLRRKLLFTTFILGIFVTLSVLFTNWISDVTETNGIDGQCINIVFFGKAQIAGLVFSLLGQACCNFMSYFKEFIGEYAKDTTDLLINKLEQCKQQQIIQAQAQQHQQQPQKSYQHQQFQPQHQQRNVADTSETSEYKKDVLLISTPERSCSSVVYHPHAYVSPLNRRSNVNSGSLHLVDPSSPANLTPLSTATVTNDLDETMESLSYAPTTRKATARQPPAVIVVEQEHSYTGQFLRFIVKLPLRVVLLSCRATLYLLPWHFGIHMTTE</sequence>
<gene>
    <name evidence="3" type="ORF">AW171_hschr21044</name>
</gene>
<feature type="compositionally biased region" description="Polar residues" evidence="1">
    <location>
        <begin position="22"/>
        <end position="42"/>
    </location>
</feature>
<evidence type="ECO:0000256" key="2">
    <source>
        <dbReference type="SAM" id="Phobius"/>
    </source>
</evidence>
<reference evidence="3 4" key="1">
    <citation type="submission" date="2016-01" db="EMBL/GenBank/DDBJ databases">
        <title>Genome sequence of the yeast Holleya sinecauda.</title>
        <authorList>
            <person name="Dietrich F.S."/>
        </authorList>
    </citation>
    <scope>NUCLEOTIDE SEQUENCE [LARGE SCALE GENOMIC DNA]</scope>
    <source>
        <strain evidence="3 4">ATCC 58844</strain>
    </source>
</reference>
<dbReference type="OrthoDB" id="4051376at2759"/>
<keyword evidence="4" id="KW-1185">Reference proteome</keyword>
<keyword evidence="2" id="KW-1133">Transmembrane helix</keyword>
<name>A0A109UXP4_9SACH</name>
<dbReference type="Proteomes" id="UP000243052">
    <property type="component" value="Chromosome ii"/>
</dbReference>
<dbReference type="GeneID" id="28721489"/>
<feature type="compositionally biased region" description="Polar residues" evidence="1">
    <location>
        <begin position="73"/>
        <end position="87"/>
    </location>
</feature>
<feature type="region of interest" description="Disordered" evidence="1">
    <location>
        <begin position="61"/>
        <end position="87"/>
    </location>
</feature>
<evidence type="ECO:0000313" key="3">
    <source>
        <dbReference type="EMBL" id="AMD19227.1"/>
    </source>
</evidence>
<feature type="region of interest" description="Disordered" evidence="1">
    <location>
        <begin position="15"/>
        <end position="49"/>
    </location>
</feature>
<protein>
    <submittedName>
        <fullName evidence="3">HBR326Cp</fullName>
    </submittedName>
</protein>
<evidence type="ECO:0000256" key="1">
    <source>
        <dbReference type="SAM" id="MobiDB-lite"/>
    </source>
</evidence>
<dbReference type="EMBL" id="CP014242">
    <property type="protein sequence ID" value="AMD19227.1"/>
    <property type="molecule type" value="Genomic_DNA"/>
</dbReference>
<dbReference type="AlphaFoldDB" id="A0A109UXP4"/>
<evidence type="ECO:0000313" key="4">
    <source>
        <dbReference type="Proteomes" id="UP000243052"/>
    </source>
</evidence>
<keyword evidence="2" id="KW-0812">Transmembrane</keyword>
<feature type="region of interest" description="Disordered" evidence="1">
    <location>
        <begin position="454"/>
        <end position="484"/>
    </location>
</feature>
<feature type="transmembrane region" description="Helical" evidence="2">
    <location>
        <begin position="357"/>
        <end position="378"/>
    </location>
</feature>
<proteinExistence type="predicted"/>
<accession>A0A109UXP4</accession>
<feature type="compositionally biased region" description="Low complexity" evidence="1">
    <location>
        <begin position="454"/>
        <end position="475"/>
    </location>
</feature>
<keyword evidence="2" id="KW-0472">Membrane</keyword>
<dbReference type="RefSeq" id="XP_017986223.1">
    <property type="nucleotide sequence ID" value="XM_018130734.1"/>
</dbReference>